<dbReference type="VEuPathDB" id="FungiDB:TREMEDRAFT_60923"/>
<proteinExistence type="predicted"/>
<keyword evidence="2" id="KW-1185">Reference proteome</keyword>
<name>A0A4Q1BHK3_TREME</name>
<evidence type="ECO:0000313" key="1">
    <source>
        <dbReference type="EMBL" id="RXK37089.1"/>
    </source>
</evidence>
<protein>
    <recommendedName>
        <fullName evidence="3">Transcription factor domain-containing protein</fullName>
    </recommendedName>
</protein>
<accession>A0A4Q1BHK3</accession>
<organism evidence="1 2">
    <name type="scientific">Tremella mesenterica</name>
    <name type="common">Jelly fungus</name>
    <dbReference type="NCBI Taxonomy" id="5217"/>
    <lineage>
        <taxon>Eukaryota</taxon>
        <taxon>Fungi</taxon>
        <taxon>Dikarya</taxon>
        <taxon>Basidiomycota</taxon>
        <taxon>Agaricomycotina</taxon>
        <taxon>Tremellomycetes</taxon>
        <taxon>Tremellales</taxon>
        <taxon>Tremellaceae</taxon>
        <taxon>Tremella</taxon>
    </lineage>
</organism>
<comment type="caution">
    <text evidence="1">The sequence shown here is derived from an EMBL/GenBank/DDBJ whole genome shotgun (WGS) entry which is preliminary data.</text>
</comment>
<sequence length="385" mass="44080">MLAHVTLIQEGNTLPGQLRALDFADEARRITDYCLQSGSREPAHAQAAIILGVYEMHPHSHHSAARLNAALVYMDSCLRACVSQRLDVDNPHISASLVGSLRQQLPSPSRTEGAAPHVKRWVNFPAWSEEWTPAEVQREEMRRMFWSASAVTASAGLWRCTIGRAPLVLSSTLPVNFSVLYPGEAYYQQKGEWERGKLTPWALYHRTISLWHMTVNSGNVDRARRSEIVQELQAIEEALSMFSDMADYYIWQAKDWIIVTRMFLNAVNWSRLDSWFQRRLVTLAQFADPPDGIPKVTQRPLYCWWYLMQGFVAIQLSRMSRSYWKDADDILEYVYDALKAITEVWPCSAVEQAWTTLRKKHDECLKLRNEGGAESSLIGPFYPLV</sequence>
<reference evidence="1 2" key="1">
    <citation type="submission" date="2016-06" db="EMBL/GenBank/DDBJ databases">
        <title>Evolution of pathogenesis and genome organization in the Tremellales.</title>
        <authorList>
            <person name="Cuomo C."/>
            <person name="Litvintseva A."/>
            <person name="Heitman J."/>
            <person name="Chen Y."/>
            <person name="Sun S."/>
            <person name="Springer D."/>
            <person name="Dromer F."/>
            <person name="Young S."/>
            <person name="Zeng Q."/>
            <person name="Chapman S."/>
            <person name="Gujja S."/>
            <person name="Saif S."/>
            <person name="Birren B."/>
        </authorList>
    </citation>
    <scope>NUCLEOTIDE SEQUENCE [LARGE SCALE GENOMIC DNA]</scope>
    <source>
        <strain evidence="1 2">ATCC 28783</strain>
    </source>
</reference>
<evidence type="ECO:0000313" key="2">
    <source>
        <dbReference type="Proteomes" id="UP000289152"/>
    </source>
</evidence>
<dbReference type="STRING" id="5217.A0A4Q1BHK3"/>
<dbReference type="OrthoDB" id="2571241at2759"/>
<dbReference type="EMBL" id="SDIL01000078">
    <property type="protein sequence ID" value="RXK37089.1"/>
    <property type="molecule type" value="Genomic_DNA"/>
</dbReference>
<dbReference type="AlphaFoldDB" id="A0A4Q1BHK3"/>
<evidence type="ECO:0008006" key="3">
    <source>
        <dbReference type="Google" id="ProtNLM"/>
    </source>
</evidence>
<dbReference type="Proteomes" id="UP000289152">
    <property type="component" value="Unassembled WGS sequence"/>
</dbReference>
<dbReference type="InParanoid" id="A0A4Q1BHK3"/>
<gene>
    <name evidence="1" type="ORF">M231_05677</name>
</gene>